<comment type="caution">
    <text evidence="1">The sequence shown here is derived from an EMBL/GenBank/DDBJ whole genome shotgun (WGS) entry which is preliminary data.</text>
</comment>
<reference evidence="1 2" key="1">
    <citation type="submission" date="2021-07" db="EMBL/GenBank/DDBJ databases">
        <title>The Aristolochia fimbriata genome: insights into angiosperm evolution, floral development and chemical biosynthesis.</title>
        <authorList>
            <person name="Jiao Y."/>
        </authorList>
    </citation>
    <scope>NUCLEOTIDE SEQUENCE [LARGE SCALE GENOMIC DNA]</scope>
    <source>
        <strain evidence="1">IBCAS-2021</strain>
        <tissue evidence="1">Leaf</tissue>
    </source>
</reference>
<name>A0AAV7F1U8_ARIFI</name>
<evidence type="ECO:0000313" key="2">
    <source>
        <dbReference type="Proteomes" id="UP000825729"/>
    </source>
</evidence>
<dbReference type="EMBL" id="JAINDJ010000003">
    <property type="protein sequence ID" value="KAG9454874.1"/>
    <property type="molecule type" value="Genomic_DNA"/>
</dbReference>
<dbReference type="AlphaFoldDB" id="A0AAV7F1U8"/>
<organism evidence="1 2">
    <name type="scientific">Aristolochia fimbriata</name>
    <name type="common">White veined hardy Dutchman's pipe vine</name>
    <dbReference type="NCBI Taxonomy" id="158543"/>
    <lineage>
        <taxon>Eukaryota</taxon>
        <taxon>Viridiplantae</taxon>
        <taxon>Streptophyta</taxon>
        <taxon>Embryophyta</taxon>
        <taxon>Tracheophyta</taxon>
        <taxon>Spermatophyta</taxon>
        <taxon>Magnoliopsida</taxon>
        <taxon>Magnoliidae</taxon>
        <taxon>Piperales</taxon>
        <taxon>Aristolochiaceae</taxon>
        <taxon>Aristolochia</taxon>
    </lineage>
</organism>
<accession>A0AAV7F1U8</accession>
<proteinExistence type="predicted"/>
<sequence>MIRGEEPDRVGYGFVLDRQPFMETIGVKLCSNVQHGGGTYLPLGRKTPQEELQLLGRFASILHSPRSRQMLIIWHSETRVRNRIPGTPTTIWNIYWKWVSLTSINRFAAPEKKEKVLAVRTLYAHDELVEWTPTHL</sequence>
<gene>
    <name evidence="1" type="ORF">H6P81_007778</name>
</gene>
<protein>
    <submittedName>
        <fullName evidence="1">Uncharacterized protein</fullName>
    </submittedName>
</protein>
<keyword evidence="2" id="KW-1185">Reference proteome</keyword>
<evidence type="ECO:0000313" key="1">
    <source>
        <dbReference type="EMBL" id="KAG9454874.1"/>
    </source>
</evidence>
<dbReference type="Proteomes" id="UP000825729">
    <property type="component" value="Unassembled WGS sequence"/>
</dbReference>